<dbReference type="Gene3D" id="3.90.1570.30">
    <property type="match status" value="1"/>
</dbReference>
<keyword evidence="4" id="KW-0378">Hydrolase</keyword>
<feature type="domain" description="Helicase ATP-binding" evidence="2">
    <location>
        <begin position="397"/>
        <end position="581"/>
    </location>
</feature>
<proteinExistence type="predicted"/>
<name>A0A250FNV3_9FLAO</name>
<evidence type="ECO:0000256" key="1">
    <source>
        <dbReference type="SAM" id="Coils"/>
    </source>
</evidence>
<dbReference type="KEGG" id="cgh:CGC50_06195"/>
<organism evidence="4 5">
    <name type="scientific">Capnocytophaga gingivalis</name>
    <dbReference type="NCBI Taxonomy" id="1017"/>
    <lineage>
        <taxon>Bacteria</taxon>
        <taxon>Pseudomonadati</taxon>
        <taxon>Bacteroidota</taxon>
        <taxon>Flavobacteriia</taxon>
        <taxon>Flavobacteriales</taxon>
        <taxon>Flavobacteriaceae</taxon>
        <taxon>Capnocytophaga</taxon>
    </lineage>
</organism>
<dbReference type="Pfam" id="PF08463">
    <property type="entry name" value="EcoEI_R_C"/>
    <property type="match status" value="1"/>
</dbReference>
<dbReference type="InterPro" id="IPR027417">
    <property type="entry name" value="P-loop_NTPase"/>
</dbReference>
<keyword evidence="4" id="KW-0255">Endonuclease</keyword>
<dbReference type="InterPro" id="IPR001650">
    <property type="entry name" value="Helicase_C-like"/>
</dbReference>
<dbReference type="PROSITE" id="PS51194">
    <property type="entry name" value="HELICASE_CTER"/>
    <property type="match status" value="1"/>
</dbReference>
<dbReference type="GO" id="GO:0006304">
    <property type="term" value="P:DNA modification"/>
    <property type="evidence" value="ECO:0007669"/>
    <property type="project" value="InterPro"/>
</dbReference>
<dbReference type="PROSITE" id="PS51192">
    <property type="entry name" value="HELICASE_ATP_BIND_1"/>
    <property type="match status" value="1"/>
</dbReference>
<sequence length="1088" mass="124774">MRSNFEFLKEIEPHILYRIAHLAETYLYTDPNGCLMKLRQFAEVMVNEVFQIEHIPLPYDNNQANRISVLKREGIIEHQLGRILNELRQRGNEAVHAGFDSLTSAKTLLQMAYHLAQWYALSYGEGTGGHTFVMPQEGDIPNAVELQAEKEAQDQQIKALTEQLLELQKQQSYWEAAQTKEFINAQKERARRTQQYTKNLQLSEAETRQLIDAQLCEAGWQADTEHLRYSKGTRPEKGKNLAIAEWPTDKGFADYALFVGLQLVGIVEAKAKHKDISSILSNQCKDYATHVKKEHACYLIGQWGDYQVPFLFATNGRKYLKQLDTKAGIWFLDVRDNGNISKALQGWKSPQGLLEDLAQDIAKATQDLAQTPYDLLRDPNGLNLRPYQIRAVEATEKALTEGRRSVLLSMATGTGKTRTLLAMIYRFLAAKRFKRILFLVDRNVLGRQALDVFKDVKLEDLQTLYNIYPINELGEKTIAKETKIQLSTVQAMVRRILYNEAEDMPSVSDYDLVIVDEAHRGYILDKEMSEDEFDFRNQEDFISKYTMVIDYFDAVKIAVTATPALHTTQLFGKPVFEYSYREAVLDGFLVDYNLPHHIFTQQRIEGIHFAKGETVQVYDAEKNEVIDLSEIPDELNFEVEQFNRNIIVEGFNRAVLEEVSQFLDPTGEGKTLIFAVDDAHADLVVKILKEIYAEQGVDNDAIQKITGSIGDKKRVEDAIKRFKNEINPNIVVTVDLLTTGVDVPEITTLVFLRLVKSRILFEQMMGRATRLCPKINKESFEVYDPVGVFDFFAEVSEMVPIVVNPNTTLEDIINGFEHTEDPELIAKYTQQLLARLQRRKKNISQQDFDYFCSLSQGVSPKDFLATLKNTPTEQVKTFIKENVKAIACLFYSHPKTVKYKYISDKPDEVREHYVGYGKTEKRPGDYIEQFSAYIAENRNKLTALNLLCTRPSELTRSDLKHLYLEMAQEGYTLKELNKAWNNAKNVEITADLIGMIRTLALGSALVDYKVRLDNAFEKLKQTHSFNAMETKWLDRVKTFLEKEQYIEKADFDTGAFQNAGGYEKINKVFKNHLGEIVDELKEYLFEIV</sequence>
<dbReference type="SUPFAM" id="SSF52540">
    <property type="entry name" value="P-loop containing nucleoside triphosphate hydrolases"/>
    <property type="match status" value="1"/>
</dbReference>
<gene>
    <name evidence="4" type="ORF">CGC50_06195</name>
</gene>
<dbReference type="GO" id="GO:0005829">
    <property type="term" value="C:cytosol"/>
    <property type="evidence" value="ECO:0007669"/>
    <property type="project" value="TreeGrafter"/>
</dbReference>
<dbReference type="OrthoDB" id="9759819at2"/>
<dbReference type="PANTHER" id="PTHR47396">
    <property type="entry name" value="TYPE I RESTRICTION ENZYME ECOKI R PROTEIN"/>
    <property type="match status" value="1"/>
</dbReference>
<protein>
    <submittedName>
        <fullName evidence="4">Type I restriction-modification system endonuclease</fullName>
    </submittedName>
</protein>
<dbReference type="Pfam" id="PF13643">
    <property type="entry name" value="DUF4145"/>
    <property type="match status" value="1"/>
</dbReference>
<dbReference type="Gene3D" id="3.40.50.300">
    <property type="entry name" value="P-loop containing nucleotide triphosphate hydrolases"/>
    <property type="match status" value="2"/>
</dbReference>
<accession>A0A250FNV3</accession>
<feature type="domain" description="Helicase C-terminal" evidence="3">
    <location>
        <begin position="658"/>
        <end position="824"/>
    </location>
</feature>
<reference evidence="5" key="1">
    <citation type="submission" date="2017-06" db="EMBL/GenBank/DDBJ databases">
        <title>Capnocytophaga spp. assemblies.</title>
        <authorList>
            <person name="Gulvik C.A."/>
        </authorList>
    </citation>
    <scope>NUCLEOTIDE SEQUENCE [LARGE SCALE GENOMIC DNA]</scope>
    <source>
        <strain evidence="5">H1496</strain>
    </source>
</reference>
<dbReference type="GO" id="GO:0016787">
    <property type="term" value="F:hydrolase activity"/>
    <property type="evidence" value="ECO:0007669"/>
    <property type="project" value="InterPro"/>
</dbReference>
<dbReference type="InterPro" id="IPR050742">
    <property type="entry name" value="Helicase_Restrict-Modif_Enz"/>
</dbReference>
<dbReference type="CDD" id="cd18799">
    <property type="entry name" value="SF2_C_EcoAI-like"/>
    <property type="match status" value="1"/>
</dbReference>
<dbReference type="InterPro" id="IPR025285">
    <property type="entry name" value="DUF4145"/>
</dbReference>
<dbReference type="NCBIfam" id="NF008521">
    <property type="entry name" value="PRK11448.1"/>
    <property type="match status" value="1"/>
</dbReference>
<dbReference type="PANTHER" id="PTHR47396:SF1">
    <property type="entry name" value="ATP-DEPENDENT HELICASE IRC3-RELATED"/>
    <property type="match status" value="1"/>
</dbReference>
<evidence type="ECO:0000313" key="5">
    <source>
        <dbReference type="Proteomes" id="UP000217250"/>
    </source>
</evidence>
<keyword evidence="4" id="KW-0540">Nuclease</keyword>
<dbReference type="GO" id="GO:0004519">
    <property type="term" value="F:endonuclease activity"/>
    <property type="evidence" value="ECO:0007669"/>
    <property type="project" value="UniProtKB-KW"/>
</dbReference>
<dbReference type="InterPro" id="IPR013670">
    <property type="entry name" value="EcoEI_R_C_dom"/>
</dbReference>
<dbReference type="GO" id="GO:0003677">
    <property type="term" value="F:DNA binding"/>
    <property type="evidence" value="ECO:0007669"/>
    <property type="project" value="InterPro"/>
</dbReference>
<keyword evidence="1" id="KW-0175">Coiled coil</keyword>
<dbReference type="AlphaFoldDB" id="A0A250FNV3"/>
<dbReference type="InterPro" id="IPR014001">
    <property type="entry name" value="Helicase_ATP-bd"/>
</dbReference>
<dbReference type="SMART" id="SM00487">
    <property type="entry name" value="DEXDc"/>
    <property type="match status" value="1"/>
</dbReference>
<dbReference type="RefSeq" id="WP_095910125.1">
    <property type="nucleotide sequence ID" value="NZ_CP022386.1"/>
</dbReference>
<dbReference type="EMBL" id="CP022386">
    <property type="protein sequence ID" value="ATA86790.1"/>
    <property type="molecule type" value="Genomic_DNA"/>
</dbReference>
<dbReference type="Pfam" id="PF04851">
    <property type="entry name" value="ResIII"/>
    <property type="match status" value="1"/>
</dbReference>
<feature type="coiled-coil region" evidence="1">
    <location>
        <begin position="143"/>
        <end position="170"/>
    </location>
</feature>
<dbReference type="CDD" id="cd18032">
    <property type="entry name" value="DEXHc_RE_I_III_res"/>
    <property type="match status" value="1"/>
</dbReference>
<dbReference type="InterPro" id="IPR006935">
    <property type="entry name" value="Helicase/UvrB_N"/>
</dbReference>
<dbReference type="Pfam" id="PF00271">
    <property type="entry name" value="Helicase_C"/>
    <property type="match status" value="1"/>
</dbReference>
<dbReference type="Proteomes" id="UP000217250">
    <property type="component" value="Chromosome"/>
</dbReference>
<dbReference type="REBASE" id="218456">
    <property type="entry name" value="CgiH1496ORF6185P"/>
</dbReference>
<dbReference type="SMART" id="SM00490">
    <property type="entry name" value="HELICc"/>
    <property type="match status" value="1"/>
</dbReference>
<evidence type="ECO:0000259" key="2">
    <source>
        <dbReference type="PROSITE" id="PS51192"/>
    </source>
</evidence>
<dbReference type="GeneID" id="84808148"/>
<dbReference type="GO" id="GO:0005524">
    <property type="term" value="F:ATP binding"/>
    <property type="evidence" value="ECO:0007669"/>
    <property type="project" value="InterPro"/>
</dbReference>
<evidence type="ECO:0000313" key="4">
    <source>
        <dbReference type="EMBL" id="ATA86790.1"/>
    </source>
</evidence>
<evidence type="ECO:0000259" key="3">
    <source>
        <dbReference type="PROSITE" id="PS51194"/>
    </source>
</evidence>